<gene>
    <name evidence="2" type="ORF">C7N83_11320</name>
</gene>
<comment type="caution">
    <text evidence="2">The sequence shown here is derived from an EMBL/GenBank/DDBJ whole genome shotgun (WGS) entry which is preliminary data.</text>
</comment>
<evidence type="ECO:0000313" key="3">
    <source>
        <dbReference type="Proteomes" id="UP000241868"/>
    </source>
</evidence>
<proteinExistence type="predicted"/>
<organism evidence="2 3">
    <name type="scientific">Neisseria iguanae</name>
    <dbReference type="NCBI Taxonomy" id="90242"/>
    <lineage>
        <taxon>Bacteria</taxon>
        <taxon>Pseudomonadati</taxon>
        <taxon>Pseudomonadota</taxon>
        <taxon>Betaproteobacteria</taxon>
        <taxon>Neisseriales</taxon>
        <taxon>Neisseriaceae</taxon>
        <taxon>Neisseria</taxon>
    </lineage>
</organism>
<sequence length="61" mass="6887">MHDFDREAAMLTINFVRHGDNGSASAFTERAQTGQTHHTAATICSRVHGQWCRNANRCRSR</sequence>
<evidence type="ECO:0000259" key="1">
    <source>
        <dbReference type="Pfam" id="PF08021"/>
    </source>
</evidence>
<dbReference type="OrthoDB" id="9814826at2"/>
<reference evidence="2 3" key="1">
    <citation type="submission" date="2018-03" db="EMBL/GenBank/DDBJ databases">
        <title>Neisseria weixii sp. nov., isolated from the intestinal contents of Tibetan Plateau pika (Ochotona curzoniae) in Yushu, Qinghai Province, China.</title>
        <authorList>
            <person name="Gui Z."/>
        </authorList>
    </citation>
    <scope>NUCLEOTIDE SEQUENCE [LARGE SCALE GENOMIC DNA]</scope>
    <source>
        <strain evidence="2 3">ATCC 51483</strain>
    </source>
</reference>
<dbReference type="EMBL" id="PXYY01000091">
    <property type="protein sequence ID" value="PSJ79578.1"/>
    <property type="molecule type" value="Genomic_DNA"/>
</dbReference>
<accession>A0A2P7TXY5</accession>
<feature type="domain" description="Siderophore-interacting FAD-binding" evidence="1">
    <location>
        <begin position="3"/>
        <end position="36"/>
    </location>
</feature>
<dbReference type="AlphaFoldDB" id="A0A2P7TXY5"/>
<dbReference type="Pfam" id="PF08021">
    <property type="entry name" value="FAD_binding_9"/>
    <property type="match status" value="1"/>
</dbReference>
<evidence type="ECO:0000313" key="2">
    <source>
        <dbReference type="EMBL" id="PSJ79578.1"/>
    </source>
</evidence>
<name>A0A2P7TXY5_9NEIS</name>
<dbReference type="Gene3D" id="2.40.30.10">
    <property type="entry name" value="Translation factors"/>
    <property type="match status" value="1"/>
</dbReference>
<dbReference type="Proteomes" id="UP000241868">
    <property type="component" value="Unassembled WGS sequence"/>
</dbReference>
<protein>
    <recommendedName>
        <fullName evidence="1">Siderophore-interacting FAD-binding domain-containing protein</fullName>
    </recommendedName>
</protein>
<keyword evidence="3" id="KW-1185">Reference proteome</keyword>
<dbReference type="InterPro" id="IPR013113">
    <property type="entry name" value="SIP_FAD-bd"/>
</dbReference>